<dbReference type="SMART" id="SM00430">
    <property type="entry name" value="HOLI"/>
    <property type="match status" value="1"/>
</dbReference>
<dbReference type="eggNOG" id="KOG3575">
    <property type="taxonomic scope" value="Eukaryota"/>
</dbReference>
<proteinExistence type="inferred from homology"/>
<name>A0A1I7UVN0_9PELO</name>
<feature type="compositionally biased region" description="Polar residues" evidence="12">
    <location>
        <begin position="25"/>
        <end position="36"/>
    </location>
</feature>
<dbReference type="SUPFAM" id="SSF48508">
    <property type="entry name" value="Nuclear receptor ligand-binding domain"/>
    <property type="match status" value="1"/>
</dbReference>
<evidence type="ECO:0000259" key="13">
    <source>
        <dbReference type="PROSITE" id="PS51030"/>
    </source>
</evidence>
<dbReference type="FunFam" id="3.30.50.10:FF:000030">
    <property type="entry name" value="Nuclear Hormone Receptor family"/>
    <property type="match status" value="1"/>
</dbReference>
<organism evidence="15 16">
    <name type="scientific">Caenorhabditis tropicalis</name>
    <dbReference type="NCBI Taxonomy" id="1561998"/>
    <lineage>
        <taxon>Eukaryota</taxon>
        <taxon>Metazoa</taxon>
        <taxon>Ecdysozoa</taxon>
        <taxon>Nematoda</taxon>
        <taxon>Chromadorea</taxon>
        <taxon>Rhabditida</taxon>
        <taxon>Rhabditina</taxon>
        <taxon>Rhabditomorpha</taxon>
        <taxon>Rhabditoidea</taxon>
        <taxon>Rhabditidae</taxon>
        <taxon>Peloderinae</taxon>
        <taxon>Caenorhabditis</taxon>
    </lineage>
</organism>
<feature type="region of interest" description="Disordered" evidence="12">
    <location>
        <begin position="1"/>
        <end position="48"/>
    </location>
</feature>
<dbReference type="InterPro" id="IPR001628">
    <property type="entry name" value="Znf_hrmn_rcpt"/>
</dbReference>
<dbReference type="PROSITE" id="PS51030">
    <property type="entry name" value="NUCLEAR_REC_DBD_2"/>
    <property type="match status" value="1"/>
</dbReference>
<evidence type="ECO:0000256" key="7">
    <source>
        <dbReference type="ARBA" id="ARBA00023125"/>
    </source>
</evidence>
<dbReference type="CDD" id="cd06960">
    <property type="entry name" value="NR_DBD_HNF4A"/>
    <property type="match status" value="1"/>
</dbReference>
<evidence type="ECO:0000256" key="12">
    <source>
        <dbReference type="SAM" id="MobiDB-lite"/>
    </source>
</evidence>
<evidence type="ECO:0000256" key="9">
    <source>
        <dbReference type="ARBA" id="ARBA00023170"/>
    </source>
</evidence>
<accession>A0A1I7UVN0</accession>
<keyword evidence="4 11" id="KW-0863">Zinc-finger</keyword>
<evidence type="ECO:0000313" key="15">
    <source>
        <dbReference type="Proteomes" id="UP000095282"/>
    </source>
</evidence>
<dbReference type="Proteomes" id="UP000095282">
    <property type="component" value="Unplaced"/>
</dbReference>
<comment type="similarity">
    <text evidence="2 11">Belongs to the nuclear hormone receptor family.</text>
</comment>
<keyword evidence="8 11" id="KW-0804">Transcription</keyword>
<dbReference type="AlphaFoldDB" id="A0A1I7UVN0"/>
<comment type="subcellular location">
    <subcellularLocation>
        <location evidence="1 11">Nucleus</location>
    </subcellularLocation>
</comment>
<dbReference type="Pfam" id="PF00104">
    <property type="entry name" value="Hormone_recep"/>
    <property type="match status" value="1"/>
</dbReference>
<dbReference type="PRINTS" id="PR00047">
    <property type="entry name" value="STROIDFINGER"/>
</dbReference>
<dbReference type="STRING" id="1561998.A0A1I7UVN0"/>
<dbReference type="InterPro" id="IPR013088">
    <property type="entry name" value="Znf_NHR/GATA"/>
</dbReference>
<evidence type="ECO:0000256" key="1">
    <source>
        <dbReference type="ARBA" id="ARBA00004123"/>
    </source>
</evidence>
<dbReference type="InterPro" id="IPR000536">
    <property type="entry name" value="Nucl_hrmn_rcpt_lig-bd"/>
</dbReference>
<evidence type="ECO:0000256" key="4">
    <source>
        <dbReference type="ARBA" id="ARBA00022771"/>
    </source>
</evidence>
<keyword evidence="10 11" id="KW-0539">Nucleus</keyword>
<dbReference type="InterPro" id="IPR049636">
    <property type="entry name" value="HNF4-like_DBD"/>
</dbReference>
<dbReference type="GO" id="GO:0008270">
    <property type="term" value="F:zinc ion binding"/>
    <property type="evidence" value="ECO:0007669"/>
    <property type="project" value="UniProtKB-KW"/>
</dbReference>
<reference evidence="16" key="1">
    <citation type="submission" date="2016-11" db="UniProtKB">
        <authorList>
            <consortium name="WormBaseParasite"/>
        </authorList>
    </citation>
    <scope>IDENTIFICATION</scope>
</reference>
<feature type="domain" description="Nuclear receptor" evidence="13">
    <location>
        <begin position="52"/>
        <end position="129"/>
    </location>
</feature>
<evidence type="ECO:0000313" key="16">
    <source>
        <dbReference type="WBParaSite" id="Csp11.Scaffold630.g19803.t1"/>
    </source>
</evidence>
<evidence type="ECO:0000256" key="10">
    <source>
        <dbReference type="ARBA" id="ARBA00023242"/>
    </source>
</evidence>
<dbReference type="GO" id="GO:0000978">
    <property type="term" value="F:RNA polymerase II cis-regulatory region sequence-specific DNA binding"/>
    <property type="evidence" value="ECO:0007669"/>
    <property type="project" value="InterPro"/>
</dbReference>
<dbReference type="PROSITE" id="PS51843">
    <property type="entry name" value="NR_LBD"/>
    <property type="match status" value="1"/>
</dbReference>
<evidence type="ECO:0000256" key="8">
    <source>
        <dbReference type="ARBA" id="ARBA00023163"/>
    </source>
</evidence>
<evidence type="ECO:0000256" key="6">
    <source>
        <dbReference type="ARBA" id="ARBA00023015"/>
    </source>
</evidence>
<dbReference type="Gene3D" id="1.10.565.10">
    <property type="entry name" value="Retinoid X Receptor"/>
    <property type="match status" value="1"/>
</dbReference>
<dbReference type="InterPro" id="IPR035500">
    <property type="entry name" value="NHR-like_dom_sf"/>
</dbReference>
<keyword evidence="9 11" id="KW-0675">Receptor</keyword>
<keyword evidence="3 11" id="KW-0479">Metal-binding</keyword>
<feature type="compositionally biased region" description="Basic and acidic residues" evidence="12">
    <location>
        <begin position="38"/>
        <end position="48"/>
    </location>
</feature>
<dbReference type="SMART" id="SM00399">
    <property type="entry name" value="ZnF_C4"/>
    <property type="match status" value="1"/>
</dbReference>
<dbReference type="Gene3D" id="3.30.50.10">
    <property type="entry name" value="Erythroid Transcription Factor GATA-1, subunit A"/>
    <property type="match status" value="1"/>
</dbReference>
<dbReference type="PANTHER" id="PTHR24083">
    <property type="entry name" value="NUCLEAR HORMONE RECEPTOR"/>
    <property type="match status" value="1"/>
</dbReference>
<keyword evidence="15" id="KW-1185">Reference proteome</keyword>
<keyword evidence="7 11" id="KW-0238">DNA-binding</keyword>
<dbReference type="WBParaSite" id="Csp11.Scaffold630.g19803.t1">
    <property type="protein sequence ID" value="Csp11.Scaffold630.g19803.t1"/>
    <property type="gene ID" value="Csp11.Scaffold630.g19803"/>
</dbReference>
<evidence type="ECO:0000259" key="14">
    <source>
        <dbReference type="PROSITE" id="PS51843"/>
    </source>
</evidence>
<dbReference type="SUPFAM" id="SSF57716">
    <property type="entry name" value="Glucocorticoid receptor-like (DNA-binding domain)"/>
    <property type="match status" value="1"/>
</dbReference>
<keyword evidence="6 11" id="KW-0805">Transcription regulation</keyword>
<protein>
    <submittedName>
        <fullName evidence="16">Nuclear receptor</fullName>
    </submittedName>
</protein>
<dbReference type="GO" id="GO:0005634">
    <property type="term" value="C:nucleus"/>
    <property type="evidence" value="ECO:0007669"/>
    <property type="project" value="UniProtKB-SubCell"/>
</dbReference>
<evidence type="ECO:0000256" key="2">
    <source>
        <dbReference type="ARBA" id="ARBA00005993"/>
    </source>
</evidence>
<dbReference type="PROSITE" id="PS00031">
    <property type="entry name" value="NUCLEAR_REC_DBD_1"/>
    <property type="match status" value="1"/>
</dbReference>
<evidence type="ECO:0000256" key="11">
    <source>
        <dbReference type="RuleBase" id="RU004334"/>
    </source>
</evidence>
<evidence type="ECO:0000256" key="5">
    <source>
        <dbReference type="ARBA" id="ARBA00022833"/>
    </source>
</evidence>
<sequence>MDTPGCSKVSSSESAEFDLPDLQPPSITKNESPDQTQTEDKSESVNERHQRPTECAICTKPANGYHYDVRSCNGCKTFFRRMCISDKNFQCKAKGDCFDLTKRDTPIKCRACRYDKCITAGMNPMAMQVDEKEATAGNFKKLTKRVKRSSSQDDDDDDDDIQEIPVAQKQIVKAITNFENRIQNLVDNLNYLEGKVAKLRMSAYNPHWKTFPGLEGFLTMANKINLADSAGVGHMDERSFYGFVLSADARMAFENFSSSSENKFFEARKRDRLILMKHSALALMNLHISYFTVARKYDSVVHPDGTLAPMKVGMVYERTVMSISPLIRCDIQETEYVLLKAICLCNPAVPDLSDHAIKILTTERGLFAEALFDHCLRNRRDGPSQFAEIVGIVDLLERQQRMQKDLHLLHVAPFVSRIPKEDKMLLIEDIMNS</sequence>
<feature type="domain" description="NR LBD" evidence="14">
    <location>
        <begin position="177"/>
        <end position="429"/>
    </location>
</feature>
<evidence type="ECO:0000256" key="3">
    <source>
        <dbReference type="ARBA" id="ARBA00022723"/>
    </source>
</evidence>
<keyword evidence="5 11" id="KW-0862">Zinc</keyword>
<dbReference type="Pfam" id="PF00105">
    <property type="entry name" value="zf-C4"/>
    <property type="match status" value="1"/>
</dbReference>
<dbReference type="GO" id="GO:0003700">
    <property type="term" value="F:DNA-binding transcription factor activity"/>
    <property type="evidence" value="ECO:0007669"/>
    <property type="project" value="InterPro"/>
</dbReference>
<dbReference type="InterPro" id="IPR050274">
    <property type="entry name" value="Nuclear_hormone_rcpt_NR2"/>
</dbReference>